<accession>A0A840L238</accession>
<name>A0A840L238_9BURK</name>
<sequence>MLILLLLAYGGWQLAGAQRRQRLRPLLAKHGTRLGLAVALLLALLVAAYFLPSLHLL</sequence>
<evidence type="ECO:0000313" key="3">
    <source>
        <dbReference type="Proteomes" id="UP000562027"/>
    </source>
</evidence>
<dbReference type="Proteomes" id="UP000562027">
    <property type="component" value="Unassembled WGS sequence"/>
</dbReference>
<evidence type="ECO:0000313" key="2">
    <source>
        <dbReference type="EMBL" id="MBB4842534.1"/>
    </source>
</evidence>
<proteinExistence type="predicted"/>
<reference evidence="2 3" key="1">
    <citation type="submission" date="2020-08" db="EMBL/GenBank/DDBJ databases">
        <title>Functional genomics of gut bacteria from endangered species of beetles.</title>
        <authorList>
            <person name="Carlos-Shanley C."/>
        </authorList>
    </citation>
    <scope>NUCLEOTIDE SEQUENCE [LARGE SCALE GENOMIC DNA]</scope>
    <source>
        <strain evidence="2 3">S00239</strain>
    </source>
</reference>
<keyword evidence="1" id="KW-0472">Membrane</keyword>
<gene>
    <name evidence="2" type="ORF">HNP55_001049</name>
</gene>
<dbReference type="AlphaFoldDB" id="A0A840L238"/>
<keyword evidence="1" id="KW-0812">Transmembrane</keyword>
<keyword evidence="3" id="KW-1185">Reference proteome</keyword>
<organism evidence="2 3">
    <name type="scientific">Roseateles oligotrophus</name>
    <dbReference type="NCBI Taxonomy" id="1769250"/>
    <lineage>
        <taxon>Bacteria</taxon>
        <taxon>Pseudomonadati</taxon>
        <taxon>Pseudomonadota</taxon>
        <taxon>Betaproteobacteria</taxon>
        <taxon>Burkholderiales</taxon>
        <taxon>Sphaerotilaceae</taxon>
        <taxon>Roseateles</taxon>
    </lineage>
</organism>
<dbReference type="EMBL" id="JACHLP010000002">
    <property type="protein sequence ID" value="MBB4842534.1"/>
    <property type="molecule type" value="Genomic_DNA"/>
</dbReference>
<comment type="caution">
    <text evidence="2">The sequence shown here is derived from an EMBL/GenBank/DDBJ whole genome shotgun (WGS) entry which is preliminary data.</text>
</comment>
<keyword evidence="1" id="KW-1133">Transmembrane helix</keyword>
<dbReference type="RefSeq" id="WP_184296934.1">
    <property type="nucleotide sequence ID" value="NZ_JACHLP010000002.1"/>
</dbReference>
<protein>
    <submittedName>
        <fullName evidence="2">Uncharacterized protein</fullName>
    </submittedName>
</protein>
<evidence type="ECO:0000256" key="1">
    <source>
        <dbReference type="SAM" id="Phobius"/>
    </source>
</evidence>
<feature type="transmembrane region" description="Helical" evidence="1">
    <location>
        <begin position="33"/>
        <end position="51"/>
    </location>
</feature>